<name>A0A926ISV7_9FIRM</name>
<dbReference type="InterPro" id="IPR016181">
    <property type="entry name" value="Acyl_CoA_acyltransferase"/>
</dbReference>
<evidence type="ECO:0000313" key="2">
    <source>
        <dbReference type="Proteomes" id="UP000647416"/>
    </source>
</evidence>
<gene>
    <name evidence="1" type="ORF">H8706_07885</name>
</gene>
<dbReference type="Proteomes" id="UP000647416">
    <property type="component" value="Unassembled WGS sequence"/>
</dbReference>
<evidence type="ECO:0000313" key="1">
    <source>
        <dbReference type="EMBL" id="MBC8596789.1"/>
    </source>
</evidence>
<comment type="caution">
    <text evidence="1">The sequence shown here is derived from an EMBL/GenBank/DDBJ whole genome shotgun (WGS) entry which is preliminary data.</text>
</comment>
<dbReference type="SUPFAM" id="SSF55729">
    <property type="entry name" value="Acyl-CoA N-acyltransferases (Nat)"/>
    <property type="match status" value="1"/>
</dbReference>
<dbReference type="Gene3D" id="3.40.630.30">
    <property type="match status" value="1"/>
</dbReference>
<sequence>MIEIKPYMELDGSFAEKSGFEKKTDNTFYMVAKDKDELIGIGKMKVFADFAEICDVYIADEGFKMLAHGIGKSMLNFIERREIYPVICKNENLSDLMRLLRFKKVDEITLGGRVEKDVYYVNLKGYFDAKCHNEEN</sequence>
<protein>
    <submittedName>
        <fullName evidence="1">Uncharacterized protein</fullName>
    </submittedName>
</protein>
<accession>A0A926ISV7</accession>
<dbReference type="RefSeq" id="WP_262432178.1">
    <property type="nucleotide sequence ID" value="NZ_JACRTE010000008.1"/>
</dbReference>
<reference evidence="1" key="1">
    <citation type="submission" date="2020-08" db="EMBL/GenBank/DDBJ databases">
        <title>Genome public.</title>
        <authorList>
            <person name="Liu C."/>
            <person name="Sun Q."/>
        </authorList>
    </citation>
    <scope>NUCLEOTIDE SEQUENCE</scope>
    <source>
        <strain evidence="1">NSJ-50</strain>
    </source>
</reference>
<organism evidence="1 2">
    <name type="scientific">Qingrenia yutianensis</name>
    <dbReference type="NCBI Taxonomy" id="2763676"/>
    <lineage>
        <taxon>Bacteria</taxon>
        <taxon>Bacillati</taxon>
        <taxon>Bacillota</taxon>
        <taxon>Clostridia</taxon>
        <taxon>Eubacteriales</taxon>
        <taxon>Oscillospiraceae</taxon>
        <taxon>Qingrenia</taxon>
    </lineage>
</organism>
<dbReference type="EMBL" id="JACRTE010000008">
    <property type="protein sequence ID" value="MBC8596789.1"/>
    <property type="molecule type" value="Genomic_DNA"/>
</dbReference>
<keyword evidence="2" id="KW-1185">Reference proteome</keyword>
<proteinExistence type="predicted"/>
<dbReference type="AlphaFoldDB" id="A0A926ISV7"/>